<feature type="compositionally biased region" description="Basic and acidic residues" evidence="1">
    <location>
        <begin position="103"/>
        <end position="135"/>
    </location>
</feature>
<comment type="caution">
    <text evidence="2">The sequence shown here is derived from an EMBL/GenBank/DDBJ whole genome shotgun (WGS) entry which is preliminary data.</text>
</comment>
<reference evidence="2 3" key="1">
    <citation type="submission" date="2018-06" db="EMBL/GenBank/DDBJ databases">
        <title>Comparative genomics reveals the genomic features of Rhizophagus irregularis, R. cerebriforme, R. diaphanum and Gigaspora rosea, and their symbiotic lifestyle signature.</title>
        <authorList>
            <person name="Morin E."/>
            <person name="San Clemente H."/>
            <person name="Chen E.C.H."/>
            <person name="De La Providencia I."/>
            <person name="Hainaut M."/>
            <person name="Kuo A."/>
            <person name="Kohler A."/>
            <person name="Murat C."/>
            <person name="Tang N."/>
            <person name="Roy S."/>
            <person name="Loubradou J."/>
            <person name="Henrissat B."/>
            <person name="Grigoriev I.V."/>
            <person name="Corradi N."/>
            <person name="Roux C."/>
            <person name="Martin F.M."/>
        </authorList>
    </citation>
    <scope>NUCLEOTIDE SEQUENCE [LARGE SCALE GENOMIC DNA]</scope>
    <source>
        <strain evidence="2 3">DAOM 227022</strain>
    </source>
</reference>
<dbReference type="Proteomes" id="UP000265703">
    <property type="component" value="Unassembled WGS sequence"/>
</dbReference>
<dbReference type="OrthoDB" id="2411218at2759"/>
<protein>
    <submittedName>
        <fullName evidence="2">Uncharacterized protein</fullName>
    </submittedName>
</protein>
<evidence type="ECO:0000256" key="1">
    <source>
        <dbReference type="SAM" id="MobiDB-lite"/>
    </source>
</evidence>
<proteinExistence type="predicted"/>
<name>A0A397SUU8_9GLOM</name>
<keyword evidence="3" id="KW-1185">Reference proteome</keyword>
<dbReference type="EMBL" id="QKYT01000252">
    <property type="protein sequence ID" value="RIA88709.1"/>
    <property type="molecule type" value="Genomic_DNA"/>
</dbReference>
<dbReference type="AlphaFoldDB" id="A0A397SUU8"/>
<feature type="region of interest" description="Disordered" evidence="1">
    <location>
        <begin position="103"/>
        <end position="156"/>
    </location>
</feature>
<accession>A0A397SUU8</accession>
<organism evidence="2 3">
    <name type="scientific">Glomus cerebriforme</name>
    <dbReference type="NCBI Taxonomy" id="658196"/>
    <lineage>
        <taxon>Eukaryota</taxon>
        <taxon>Fungi</taxon>
        <taxon>Fungi incertae sedis</taxon>
        <taxon>Mucoromycota</taxon>
        <taxon>Glomeromycotina</taxon>
        <taxon>Glomeromycetes</taxon>
        <taxon>Glomerales</taxon>
        <taxon>Glomeraceae</taxon>
        <taxon>Glomus</taxon>
    </lineage>
</organism>
<sequence>MEWYHSATIIVPIDASISADVGPVFEESADFLDFYVNNELCWNVKLIRIIQNKQENLNKTSSTYSIKITIKVSLSNAVTFFSSFSCKANYCKKFLIMNSDNEHECNDEHENNDKNDKHEGYHGHEHDKNDNYKDHHNYKHNNDSNNNEQKDEEDNISIESSETINSTQTSNTHHPVFANITNTALLITTGHETLRELAHQDL</sequence>
<evidence type="ECO:0000313" key="2">
    <source>
        <dbReference type="EMBL" id="RIA88709.1"/>
    </source>
</evidence>
<evidence type="ECO:0000313" key="3">
    <source>
        <dbReference type="Proteomes" id="UP000265703"/>
    </source>
</evidence>
<gene>
    <name evidence="2" type="ORF">C1645_739213</name>
</gene>